<dbReference type="SUPFAM" id="SSF48403">
    <property type="entry name" value="Ankyrin repeat"/>
    <property type="match status" value="1"/>
</dbReference>
<evidence type="ECO:0000256" key="3">
    <source>
        <dbReference type="PROSITE-ProRule" id="PRU00023"/>
    </source>
</evidence>
<dbReference type="PROSITE" id="PS50297">
    <property type="entry name" value="ANK_REP_REGION"/>
    <property type="match status" value="1"/>
</dbReference>
<proteinExistence type="predicted"/>
<sequence>MIKNFLQHHKKLKGLRLGDLLHIVGEENGNATFLDELLKARSDPDIGDTQGRTPPHIATSKGHEECVMVLLRHGCSIHLQAAIKNDLTVMKELLKYGLQVNSKDRDGSTAIQVALEENLEDMVYLIRDVAANNLKRLAEEFGPEWAMQHIIPELRKSWDISSLAICEVDGTQEVGEKDGVNLYSDILEVYAS</sequence>
<protein>
    <submittedName>
        <fullName evidence="4">Uncharacterized protein</fullName>
    </submittedName>
</protein>
<dbReference type="SMART" id="SM00248">
    <property type="entry name" value="ANK"/>
    <property type="match status" value="2"/>
</dbReference>
<dbReference type="PROSITE" id="PS50088">
    <property type="entry name" value="ANK_REPEAT"/>
    <property type="match status" value="1"/>
</dbReference>
<keyword evidence="5" id="KW-1185">Reference proteome</keyword>
<dbReference type="EMBL" id="JACEIK010003573">
    <property type="protein sequence ID" value="MCD9642279.1"/>
    <property type="molecule type" value="Genomic_DNA"/>
</dbReference>
<dbReference type="PANTHER" id="PTHR24166">
    <property type="entry name" value="ROLLING PEBBLES, ISOFORM B"/>
    <property type="match status" value="1"/>
</dbReference>
<comment type="caution">
    <text evidence="4">The sequence shown here is derived from an EMBL/GenBank/DDBJ whole genome shotgun (WGS) entry which is preliminary data.</text>
</comment>
<dbReference type="InterPro" id="IPR002110">
    <property type="entry name" value="Ankyrin_rpt"/>
</dbReference>
<keyword evidence="2 3" id="KW-0040">ANK repeat</keyword>
<evidence type="ECO:0000313" key="5">
    <source>
        <dbReference type="Proteomes" id="UP000823775"/>
    </source>
</evidence>
<dbReference type="PANTHER" id="PTHR24166:SF48">
    <property type="entry name" value="PROTEIN VAPYRIN"/>
    <property type="match status" value="1"/>
</dbReference>
<feature type="repeat" description="ANK" evidence="3">
    <location>
        <begin position="50"/>
        <end position="82"/>
    </location>
</feature>
<dbReference type="Pfam" id="PF12796">
    <property type="entry name" value="Ank_2"/>
    <property type="match status" value="1"/>
</dbReference>
<keyword evidence="1" id="KW-0677">Repeat</keyword>
<dbReference type="Pfam" id="PF13637">
    <property type="entry name" value="Ank_4"/>
    <property type="match status" value="1"/>
</dbReference>
<dbReference type="Proteomes" id="UP000823775">
    <property type="component" value="Unassembled WGS sequence"/>
</dbReference>
<evidence type="ECO:0000256" key="1">
    <source>
        <dbReference type="ARBA" id="ARBA00022737"/>
    </source>
</evidence>
<dbReference type="Gene3D" id="1.25.40.20">
    <property type="entry name" value="Ankyrin repeat-containing domain"/>
    <property type="match status" value="2"/>
</dbReference>
<evidence type="ECO:0000313" key="4">
    <source>
        <dbReference type="EMBL" id="MCD9642279.1"/>
    </source>
</evidence>
<gene>
    <name evidence="4" type="ORF">HAX54_028981</name>
</gene>
<evidence type="ECO:0000256" key="2">
    <source>
        <dbReference type="ARBA" id="ARBA00023043"/>
    </source>
</evidence>
<name>A0ABS8V7Z6_DATST</name>
<dbReference type="InterPro" id="IPR050889">
    <property type="entry name" value="Dendritic_Spine_Reg/Scaffold"/>
</dbReference>
<accession>A0ABS8V7Z6</accession>
<organism evidence="4 5">
    <name type="scientific">Datura stramonium</name>
    <name type="common">Jimsonweed</name>
    <name type="synonym">Common thornapple</name>
    <dbReference type="NCBI Taxonomy" id="4076"/>
    <lineage>
        <taxon>Eukaryota</taxon>
        <taxon>Viridiplantae</taxon>
        <taxon>Streptophyta</taxon>
        <taxon>Embryophyta</taxon>
        <taxon>Tracheophyta</taxon>
        <taxon>Spermatophyta</taxon>
        <taxon>Magnoliopsida</taxon>
        <taxon>eudicotyledons</taxon>
        <taxon>Gunneridae</taxon>
        <taxon>Pentapetalae</taxon>
        <taxon>asterids</taxon>
        <taxon>lamiids</taxon>
        <taxon>Solanales</taxon>
        <taxon>Solanaceae</taxon>
        <taxon>Solanoideae</taxon>
        <taxon>Datureae</taxon>
        <taxon>Datura</taxon>
    </lineage>
</organism>
<reference evidence="4 5" key="1">
    <citation type="journal article" date="2021" name="BMC Genomics">
        <title>Datura genome reveals duplications of psychoactive alkaloid biosynthetic genes and high mutation rate following tissue culture.</title>
        <authorList>
            <person name="Rajewski A."/>
            <person name="Carter-House D."/>
            <person name="Stajich J."/>
            <person name="Litt A."/>
        </authorList>
    </citation>
    <scope>NUCLEOTIDE SEQUENCE [LARGE SCALE GENOMIC DNA]</scope>
    <source>
        <strain evidence="4">AR-01</strain>
    </source>
</reference>
<dbReference type="InterPro" id="IPR036770">
    <property type="entry name" value="Ankyrin_rpt-contain_sf"/>
</dbReference>